<protein>
    <submittedName>
        <fullName evidence="1">Uncharacterized protein</fullName>
    </submittedName>
</protein>
<accession>A0A8S5V093</accession>
<organism evidence="1">
    <name type="scientific">Siphoviridae sp. ctBeL15</name>
    <dbReference type="NCBI Taxonomy" id="2825374"/>
    <lineage>
        <taxon>Viruses</taxon>
        <taxon>Duplodnaviria</taxon>
        <taxon>Heunggongvirae</taxon>
        <taxon>Uroviricota</taxon>
        <taxon>Caudoviricetes</taxon>
    </lineage>
</organism>
<proteinExistence type="predicted"/>
<evidence type="ECO:0000313" key="1">
    <source>
        <dbReference type="EMBL" id="DAG00116.1"/>
    </source>
</evidence>
<dbReference type="EMBL" id="BK016176">
    <property type="protein sequence ID" value="DAG00116.1"/>
    <property type="molecule type" value="Genomic_DNA"/>
</dbReference>
<sequence length="73" mass="8098">MPTRIKTRTAATEQERQQLLSAAAALRTAAPYLNAEQRQRVCQAANNCIEQHRRTIHTAELAALIAERDALTA</sequence>
<name>A0A8S5V093_9CAUD</name>
<reference evidence="1" key="1">
    <citation type="journal article" date="2021" name="Proc. Natl. Acad. Sci. U.S.A.">
        <title>A Catalog of Tens of Thousands of Viruses from Human Metagenomes Reveals Hidden Associations with Chronic Diseases.</title>
        <authorList>
            <person name="Tisza M.J."/>
            <person name="Buck C.B."/>
        </authorList>
    </citation>
    <scope>NUCLEOTIDE SEQUENCE</scope>
    <source>
        <strain evidence="1">CtBeL15</strain>
    </source>
</reference>